<dbReference type="Pfam" id="PF02803">
    <property type="entry name" value="Thiolase_C"/>
    <property type="match status" value="1"/>
</dbReference>
<dbReference type="Proteomes" id="UP001056649">
    <property type="component" value="Chromosome"/>
</dbReference>
<dbReference type="RefSeq" id="WP_006475465.1">
    <property type="nucleotide sequence ID" value="NZ_CP090569.1"/>
</dbReference>
<feature type="active site" description="Proton acceptor" evidence="4">
    <location>
        <position position="419"/>
    </location>
</feature>
<dbReference type="CDD" id="cd00751">
    <property type="entry name" value="thiolase"/>
    <property type="match status" value="1"/>
</dbReference>
<feature type="active site" description="Proton acceptor" evidence="4">
    <location>
        <position position="389"/>
    </location>
</feature>
<gene>
    <name evidence="8" type="ORF">L0Y14_07380</name>
</gene>
<dbReference type="InterPro" id="IPR020616">
    <property type="entry name" value="Thiolase_N"/>
</dbReference>
<dbReference type="KEGG" id="eps:L0Y14_07380"/>
<dbReference type="PROSITE" id="PS00099">
    <property type="entry name" value="THIOLASE_3"/>
    <property type="match status" value="1"/>
</dbReference>
<dbReference type="NCBIfam" id="TIGR01930">
    <property type="entry name" value="AcCoA-C-Actrans"/>
    <property type="match status" value="1"/>
</dbReference>
<dbReference type="Gene3D" id="3.40.47.10">
    <property type="match status" value="1"/>
</dbReference>
<keyword evidence="2 5" id="KW-0808">Transferase</keyword>
<keyword evidence="9" id="KW-1185">Reference proteome</keyword>
<dbReference type="GO" id="GO:0003985">
    <property type="term" value="F:acetyl-CoA C-acetyltransferase activity"/>
    <property type="evidence" value="ECO:0007669"/>
    <property type="project" value="UniProtKB-EC"/>
</dbReference>
<dbReference type="PANTHER" id="PTHR18919:SF151">
    <property type="entry name" value="BLR2427 PROTEIN"/>
    <property type="match status" value="1"/>
</dbReference>
<dbReference type="EC" id="2.3.1.9" evidence="8"/>
<evidence type="ECO:0000256" key="4">
    <source>
        <dbReference type="PIRSR" id="PIRSR000429-1"/>
    </source>
</evidence>
<reference evidence="8" key="1">
    <citation type="journal article" date="2022" name="Mol. Ecol. Resour.">
        <title>The complete and closed genome of the facultative generalist Candidatus Endoriftia persephone from deep-sea hydrothermal vents.</title>
        <authorList>
            <person name="de Oliveira A.L."/>
            <person name="Srivastava A."/>
            <person name="Espada-Hinojosa S."/>
            <person name="Bright M."/>
        </authorList>
    </citation>
    <scope>NUCLEOTIDE SEQUENCE</scope>
    <source>
        <strain evidence="8">Tica-EPR-9o50.N</strain>
    </source>
</reference>
<dbReference type="NCBIfam" id="NF006030">
    <property type="entry name" value="PRK08170.1"/>
    <property type="match status" value="1"/>
</dbReference>
<evidence type="ECO:0000313" key="8">
    <source>
        <dbReference type="EMBL" id="USF89044.1"/>
    </source>
</evidence>
<dbReference type="EMBL" id="CP090569">
    <property type="protein sequence ID" value="USF89044.1"/>
    <property type="molecule type" value="Genomic_DNA"/>
</dbReference>
<dbReference type="PANTHER" id="PTHR18919">
    <property type="entry name" value="ACETYL-COA C-ACYLTRANSFERASE"/>
    <property type="match status" value="1"/>
</dbReference>
<comment type="similarity">
    <text evidence="1 5">Belongs to the thiolase-like superfamily. Thiolase family.</text>
</comment>
<evidence type="ECO:0000256" key="5">
    <source>
        <dbReference type="RuleBase" id="RU003557"/>
    </source>
</evidence>
<dbReference type="Pfam" id="PF00108">
    <property type="entry name" value="Thiolase_N"/>
    <property type="match status" value="1"/>
</dbReference>
<name>A0A9J7A291_9GAMM</name>
<dbReference type="PIRSF" id="PIRSF000429">
    <property type="entry name" value="Ac-CoA_Ac_transf"/>
    <property type="match status" value="1"/>
</dbReference>
<dbReference type="InterPro" id="IPR016039">
    <property type="entry name" value="Thiolase-like"/>
</dbReference>
<dbReference type="InterPro" id="IPR002155">
    <property type="entry name" value="Thiolase"/>
</dbReference>
<protein>
    <submittedName>
        <fullName evidence="8">Acetyl-CoA C-acetyltransferase</fullName>
        <ecNumber evidence="8">2.3.1.9</ecNumber>
    </submittedName>
</protein>
<organism evidence="8 9">
    <name type="scientific">Candidatus Endoriftia persephonae</name>
    <dbReference type="NCBI Taxonomy" id="393765"/>
    <lineage>
        <taxon>Bacteria</taxon>
        <taxon>Pseudomonadati</taxon>
        <taxon>Pseudomonadota</taxon>
        <taxon>Gammaproteobacteria</taxon>
        <taxon>Chromatiales</taxon>
        <taxon>Sedimenticolaceae</taxon>
        <taxon>Candidatus Endoriftia</taxon>
    </lineage>
</organism>
<dbReference type="InterPro" id="IPR020610">
    <property type="entry name" value="Thiolase_AS"/>
</dbReference>
<feature type="active site" description="Acyl-thioester intermediate" evidence="4">
    <location>
        <position position="96"/>
    </location>
</feature>
<proteinExistence type="inferred from homology"/>
<dbReference type="InterPro" id="IPR020613">
    <property type="entry name" value="Thiolase_CS"/>
</dbReference>
<dbReference type="InterPro" id="IPR020617">
    <property type="entry name" value="Thiolase_C"/>
</dbReference>
<evidence type="ECO:0000256" key="1">
    <source>
        <dbReference type="ARBA" id="ARBA00010982"/>
    </source>
</evidence>
<evidence type="ECO:0000259" key="7">
    <source>
        <dbReference type="Pfam" id="PF02803"/>
    </source>
</evidence>
<keyword evidence="3 5" id="KW-0012">Acyltransferase</keyword>
<dbReference type="PROSITE" id="PS00737">
    <property type="entry name" value="THIOLASE_2"/>
    <property type="match status" value="1"/>
</dbReference>
<feature type="domain" description="Thiolase C-terminal" evidence="7">
    <location>
        <begin position="294"/>
        <end position="432"/>
    </location>
</feature>
<sequence>MEQRDSACRPVYIIDGSRTPFLKARGTPGPFSASDLAVAAGRPLLARQARLSPAQLDQVILGCVGPDPDEANIGRLLALRLDCGKQVPGWTVQRNCASGLQAVDSAAIEIASGRAELILAGGSEAMSRQPLLLNMKMVGWLTQWQRSRGLIARSQQLSRLRPAHFQFIIALLRGLTDPTVGLSMGQTAENLATRFSIDREMMDRFALASHRRLQQAMQEARLDEIEPLFDHQGRLYDHDDGLRADSSLEKLATLKAVFDPPYGRVSAGNSAQISDGAALLLLASEHAVERFQLQPMGRLIDSHWAALDPAQMGLGPVHAMAPLLQRNQLESDQIDAWEINEAFAAQVLACLAAWQDGDYLQRELGIEQPMAPISEERLNRNGGAIAIGHPVGASGARLVLHLLKRLQQEGGQFGIASLCIGGGQGGAILVERV</sequence>
<evidence type="ECO:0000313" key="9">
    <source>
        <dbReference type="Proteomes" id="UP001056649"/>
    </source>
</evidence>
<evidence type="ECO:0000256" key="2">
    <source>
        <dbReference type="ARBA" id="ARBA00022679"/>
    </source>
</evidence>
<evidence type="ECO:0000259" key="6">
    <source>
        <dbReference type="Pfam" id="PF00108"/>
    </source>
</evidence>
<dbReference type="AlphaFoldDB" id="A0A9J7A291"/>
<accession>A0A9J7A291</accession>
<evidence type="ECO:0000256" key="3">
    <source>
        <dbReference type="ARBA" id="ARBA00023315"/>
    </source>
</evidence>
<dbReference type="SUPFAM" id="SSF53901">
    <property type="entry name" value="Thiolase-like"/>
    <property type="match status" value="2"/>
</dbReference>
<feature type="domain" description="Thiolase N-terminal" evidence="6">
    <location>
        <begin position="11"/>
        <end position="285"/>
    </location>
</feature>